<evidence type="ECO:0000313" key="2">
    <source>
        <dbReference type="Proteomes" id="UP001362999"/>
    </source>
</evidence>
<accession>A0AAW0DSM5</accession>
<evidence type="ECO:0000313" key="1">
    <source>
        <dbReference type="EMBL" id="KAK7055602.1"/>
    </source>
</evidence>
<proteinExistence type="predicted"/>
<reference evidence="1 2" key="1">
    <citation type="journal article" date="2024" name="J Genomics">
        <title>Draft genome sequencing and assembly of Favolaschia claudopus CIRM-BRFM 2984 isolated from oak limbs.</title>
        <authorList>
            <person name="Navarro D."/>
            <person name="Drula E."/>
            <person name="Chaduli D."/>
            <person name="Cazenave R."/>
            <person name="Ahrendt S."/>
            <person name="Wang J."/>
            <person name="Lipzen A."/>
            <person name="Daum C."/>
            <person name="Barry K."/>
            <person name="Grigoriev I.V."/>
            <person name="Favel A."/>
            <person name="Rosso M.N."/>
            <person name="Martin F."/>
        </authorList>
    </citation>
    <scope>NUCLEOTIDE SEQUENCE [LARGE SCALE GENOMIC DNA]</scope>
    <source>
        <strain evidence="1 2">CIRM-BRFM 2984</strain>
    </source>
</reference>
<dbReference type="Gene3D" id="1.25.40.10">
    <property type="entry name" value="Tetratricopeptide repeat domain"/>
    <property type="match status" value="1"/>
</dbReference>
<dbReference type="AlphaFoldDB" id="A0AAW0DSM5"/>
<protein>
    <submittedName>
        <fullName evidence="1">ATPase-AAA-core domain-containing protein</fullName>
    </submittedName>
</protein>
<dbReference type="SUPFAM" id="SSF48452">
    <property type="entry name" value="TPR-like"/>
    <property type="match status" value="1"/>
</dbReference>
<keyword evidence="2" id="KW-1185">Reference proteome</keyword>
<organism evidence="1 2">
    <name type="scientific">Favolaschia claudopus</name>
    <dbReference type="NCBI Taxonomy" id="2862362"/>
    <lineage>
        <taxon>Eukaryota</taxon>
        <taxon>Fungi</taxon>
        <taxon>Dikarya</taxon>
        <taxon>Basidiomycota</taxon>
        <taxon>Agaricomycotina</taxon>
        <taxon>Agaricomycetes</taxon>
        <taxon>Agaricomycetidae</taxon>
        <taxon>Agaricales</taxon>
        <taxon>Marasmiineae</taxon>
        <taxon>Mycenaceae</taxon>
        <taxon>Favolaschia</taxon>
    </lineage>
</organism>
<feature type="non-terminal residue" evidence="1">
    <location>
        <position position="1"/>
    </location>
</feature>
<gene>
    <name evidence="1" type="ORF">R3P38DRAFT_2499170</name>
</gene>
<name>A0AAW0DSM5_9AGAR</name>
<dbReference type="Proteomes" id="UP001362999">
    <property type="component" value="Unassembled WGS sequence"/>
</dbReference>
<dbReference type="EMBL" id="JAWWNJ010000005">
    <property type="protein sequence ID" value="KAK7055602.1"/>
    <property type="molecule type" value="Genomic_DNA"/>
</dbReference>
<sequence length="747" mass="85065">SLLILDNLETLWEPVESRNDIEEFLSMLADIQDLALIITMRGAERPDKVKWTRPFLMPLSPLTQDAAQKMFLDIADGSEDEIENVNKILAITDNLPLAINLLAHLVDHEDCRAVLACWEQDKTSMVSEGFDRRSNLDLSISLSLSSPRIVALPKSKQLLELLSILPDGLAMIDLQQSHIPLDIFQCKSALLQNTLAYVDEHNHLKVLVPIREYMQKHHPLDMNLVRLILHHFLQLLDIYHTTYDKNQSEHQTVARISANYANILGVLRKGLQPGGHSDKVELVNSIYGLCYLRYFGLVSGRGKIDLMDEVQGFLPDLCDHRLEVYLVVQLFSTIGHHISPDPNLLIENAYKHLEYVNDSDLKCHFYDALTHYYLGHKYDITAASHAAQNCLALATSTGNTKRQSQAWCRLAWVKWQLGEYHMGQKYAYESRRLARISGNLYREAQGLEMEASCWIAIGRYEQGVLLCNQGRELLALAGISGGDLDHTILTTQAEAHRLKSEYEAARKIHIYILKETPVEKDVYVHAAALMNIAELDICMDTEIEEAKGNLTQAKILFDMIQSPRLRQWCDVLEADLQLKEGHLLRAQKVFIDNLQFSWGKHNDIVSFCLAKLADFKYWKRGSKWTWTTVLTWNVLFLICSVKSTELLNIYKALLFLGKGFFAIEDPPTAVSLVETALAGFTQLDVHQSRAESMLWLGEYVYEHSNFSGAIEYWGRAMPLFQISSQMSDYVAVKNKVLKLKDNIDSCQ</sequence>
<dbReference type="InterPro" id="IPR011990">
    <property type="entry name" value="TPR-like_helical_dom_sf"/>
</dbReference>
<comment type="caution">
    <text evidence="1">The sequence shown here is derived from an EMBL/GenBank/DDBJ whole genome shotgun (WGS) entry which is preliminary data.</text>
</comment>